<feature type="compositionally biased region" description="Acidic residues" evidence="1">
    <location>
        <begin position="29"/>
        <end position="48"/>
    </location>
</feature>
<dbReference type="Proteomes" id="UP000002058">
    <property type="component" value="Unassembled WGS sequence"/>
</dbReference>
<dbReference type="HOGENOM" id="CLU_2962629_0_0_1"/>
<accession>C4JWS1</accession>
<evidence type="ECO:0000313" key="3">
    <source>
        <dbReference type="Proteomes" id="UP000002058"/>
    </source>
</evidence>
<dbReference type="InParanoid" id="C4JWS1"/>
<sequence length="59" mass="6352">MSGSSSSRPAASITRQSQRIAAIAHQQEDDNEDIESVLPPESDEDIPAEAEKTQLAKQS</sequence>
<keyword evidence="3" id="KW-1185">Reference proteome</keyword>
<gene>
    <name evidence="2" type="ORF">UREG_07013</name>
</gene>
<protein>
    <submittedName>
        <fullName evidence="2">Uncharacterized protein</fullName>
    </submittedName>
</protein>
<proteinExistence type="predicted"/>
<organism evidence="2 3">
    <name type="scientific">Uncinocarpus reesii (strain UAMH 1704)</name>
    <dbReference type="NCBI Taxonomy" id="336963"/>
    <lineage>
        <taxon>Eukaryota</taxon>
        <taxon>Fungi</taxon>
        <taxon>Dikarya</taxon>
        <taxon>Ascomycota</taxon>
        <taxon>Pezizomycotina</taxon>
        <taxon>Eurotiomycetes</taxon>
        <taxon>Eurotiomycetidae</taxon>
        <taxon>Onygenales</taxon>
        <taxon>Onygenaceae</taxon>
        <taxon>Uncinocarpus</taxon>
    </lineage>
</organism>
<dbReference type="EMBL" id="CH476618">
    <property type="protein sequence ID" value="EEP82148.1"/>
    <property type="molecule type" value="Genomic_DNA"/>
</dbReference>
<evidence type="ECO:0000313" key="2">
    <source>
        <dbReference type="EMBL" id="EEP82148.1"/>
    </source>
</evidence>
<dbReference type="AlphaFoldDB" id="C4JWS1"/>
<feature type="region of interest" description="Disordered" evidence="1">
    <location>
        <begin position="1"/>
        <end position="59"/>
    </location>
</feature>
<name>C4JWS1_UNCRE</name>
<dbReference type="VEuPathDB" id="FungiDB:UREG_07013"/>
<dbReference type="GeneID" id="8442553"/>
<reference evidence="3" key="1">
    <citation type="journal article" date="2009" name="Genome Res.">
        <title>Comparative genomic analyses of the human fungal pathogens Coccidioides and their relatives.</title>
        <authorList>
            <person name="Sharpton T.J."/>
            <person name="Stajich J.E."/>
            <person name="Rounsley S.D."/>
            <person name="Gardner M.J."/>
            <person name="Wortman J.R."/>
            <person name="Jordar V.S."/>
            <person name="Maiti R."/>
            <person name="Kodira C.D."/>
            <person name="Neafsey D.E."/>
            <person name="Zeng Q."/>
            <person name="Hung C.-Y."/>
            <person name="McMahan C."/>
            <person name="Muszewska A."/>
            <person name="Grynberg M."/>
            <person name="Mandel M.A."/>
            <person name="Kellner E.M."/>
            <person name="Barker B.M."/>
            <person name="Galgiani J.N."/>
            <person name="Orbach M.J."/>
            <person name="Kirkland T.N."/>
            <person name="Cole G.T."/>
            <person name="Henn M.R."/>
            <person name="Birren B.W."/>
            <person name="Taylor J.W."/>
        </authorList>
    </citation>
    <scope>NUCLEOTIDE SEQUENCE [LARGE SCALE GENOMIC DNA]</scope>
    <source>
        <strain evidence="3">UAMH 1704</strain>
    </source>
</reference>
<feature type="compositionally biased region" description="Basic and acidic residues" evidence="1">
    <location>
        <begin position="49"/>
        <end position="59"/>
    </location>
</feature>
<evidence type="ECO:0000256" key="1">
    <source>
        <dbReference type="SAM" id="MobiDB-lite"/>
    </source>
</evidence>
<dbReference type="RefSeq" id="XP_002584046.1">
    <property type="nucleotide sequence ID" value="XM_002584000.1"/>
</dbReference>
<dbReference type="KEGG" id="ure:UREG_07013"/>